<organism evidence="10 11">
    <name type="scientific">Apiospora arundinis</name>
    <dbReference type="NCBI Taxonomy" id="335852"/>
    <lineage>
        <taxon>Eukaryota</taxon>
        <taxon>Fungi</taxon>
        <taxon>Dikarya</taxon>
        <taxon>Ascomycota</taxon>
        <taxon>Pezizomycotina</taxon>
        <taxon>Sordariomycetes</taxon>
        <taxon>Xylariomycetidae</taxon>
        <taxon>Amphisphaeriales</taxon>
        <taxon>Apiosporaceae</taxon>
        <taxon>Apiospora</taxon>
    </lineage>
</organism>
<keyword evidence="9" id="KW-0472">Membrane</keyword>
<evidence type="ECO:0000256" key="7">
    <source>
        <dbReference type="ARBA" id="ARBA00022989"/>
    </source>
</evidence>
<proteinExistence type="inferred from homology"/>
<evidence type="ECO:0000256" key="2">
    <source>
        <dbReference type="ARBA" id="ARBA00010917"/>
    </source>
</evidence>
<name>A0ABR2I0G7_9PEZI</name>
<keyword evidence="11" id="KW-1185">Reference proteome</keyword>
<comment type="similarity">
    <text evidence="2">Belongs to the Tom7 family.</text>
</comment>
<evidence type="ECO:0000256" key="9">
    <source>
        <dbReference type="ARBA" id="ARBA00023136"/>
    </source>
</evidence>
<keyword evidence="6" id="KW-0653">Protein transport</keyword>
<gene>
    <name evidence="10" type="ORF">PGQ11_011439</name>
</gene>
<dbReference type="InterPro" id="IPR012621">
    <property type="entry name" value="Tom7"/>
</dbReference>
<protein>
    <submittedName>
        <fullName evidence="10">TOM7 family-domain-containing protein</fullName>
    </submittedName>
</protein>
<dbReference type="PANTHER" id="PTHR34944:SF2">
    <property type="entry name" value="MITOCHONDRIAL IMPORT RECEPTOR SUBUNIT TOM7"/>
    <property type="match status" value="1"/>
</dbReference>
<accession>A0ABR2I0G7</accession>
<dbReference type="Proteomes" id="UP001390339">
    <property type="component" value="Unassembled WGS sequence"/>
</dbReference>
<keyword evidence="8" id="KW-0496">Mitochondrion</keyword>
<keyword evidence="3" id="KW-0813">Transport</keyword>
<comment type="subcellular location">
    <subcellularLocation>
        <location evidence="1">Mitochondrion outer membrane</location>
        <topology evidence="1">Single-pass membrane protein</topology>
    </subcellularLocation>
</comment>
<dbReference type="PANTHER" id="PTHR34944">
    <property type="entry name" value="MITOCHONDRIAL IMPORT RECEPTOR SUBUNIT TOM7"/>
    <property type="match status" value="1"/>
</dbReference>
<dbReference type="EMBL" id="JAPCWZ010000007">
    <property type="protein sequence ID" value="KAK8855527.1"/>
    <property type="molecule type" value="Genomic_DNA"/>
</dbReference>
<evidence type="ECO:0000313" key="10">
    <source>
        <dbReference type="EMBL" id="KAK8855527.1"/>
    </source>
</evidence>
<sequence>MFFRVREQECPPSPLRYAIAGATPRLEILGNCYTQLLTVDYREHTRRKEIQTRRTLSTIRTSVNSSTAKMFALSEESKERIGRIIELSRVAMHYGYIPLILYLGYSRSDPRPSIIRLLSPLS</sequence>
<evidence type="ECO:0000256" key="3">
    <source>
        <dbReference type="ARBA" id="ARBA00022448"/>
    </source>
</evidence>
<keyword evidence="4" id="KW-0812">Transmembrane</keyword>
<evidence type="ECO:0000256" key="4">
    <source>
        <dbReference type="ARBA" id="ARBA00022692"/>
    </source>
</evidence>
<dbReference type="Pfam" id="PF08038">
    <property type="entry name" value="Tom7"/>
    <property type="match status" value="1"/>
</dbReference>
<evidence type="ECO:0000256" key="1">
    <source>
        <dbReference type="ARBA" id="ARBA00004572"/>
    </source>
</evidence>
<keyword evidence="5" id="KW-1000">Mitochondrion outer membrane</keyword>
<evidence type="ECO:0000313" key="11">
    <source>
        <dbReference type="Proteomes" id="UP001390339"/>
    </source>
</evidence>
<reference evidence="10 11" key="1">
    <citation type="journal article" date="2024" name="IMA Fungus">
        <title>Apiospora arundinis, a panoply of carbohydrate-active enzymes and secondary metabolites.</title>
        <authorList>
            <person name="Sorensen T."/>
            <person name="Petersen C."/>
            <person name="Muurmann A.T."/>
            <person name="Christiansen J.V."/>
            <person name="Brundto M.L."/>
            <person name="Overgaard C.K."/>
            <person name="Boysen A.T."/>
            <person name="Wollenberg R.D."/>
            <person name="Larsen T.O."/>
            <person name="Sorensen J.L."/>
            <person name="Nielsen K.L."/>
            <person name="Sondergaard T.E."/>
        </authorList>
    </citation>
    <scope>NUCLEOTIDE SEQUENCE [LARGE SCALE GENOMIC DNA]</scope>
    <source>
        <strain evidence="10 11">AAU 773</strain>
    </source>
</reference>
<evidence type="ECO:0000256" key="8">
    <source>
        <dbReference type="ARBA" id="ARBA00023128"/>
    </source>
</evidence>
<evidence type="ECO:0000256" key="6">
    <source>
        <dbReference type="ARBA" id="ARBA00022927"/>
    </source>
</evidence>
<keyword evidence="7" id="KW-1133">Transmembrane helix</keyword>
<evidence type="ECO:0000256" key="5">
    <source>
        <dbReference type="ARBA" id="ARBA00022787"/>
    </source>
</evidence>
<comment type="caution">
    <text evidence="10">The sequence shown here is derived from an EMBL/GenBank/DDBJ whole genome shotgun (WGS) entry which is preliminary data.</text>
</comment>